<reference evidence="10" key="1">
    <citation type="journal article" date="2021" name="Open Biol.">
        <title>Shared evolutionary footprints suggest mitochondrial oxidative damage underlies multiple complex I losses in fungi.</title>
        <authorList>
            <person name="Schikora-Tamarit M.A."/>
            <person name="Marcet-Houben M."/>
            <person name="Nosek J."/>
            <person name="Gabaldon T."/>
        </authorList>
    </citation>
    <scope>NUCLEOTIDE SEQUENCE</scope>
    <source>
        <strain evidence="10">CBS6341</strain>
    </source>
</reference>
<evidence type="ECO:0000259" key="9">
    <source>
        <dbReference type="Pfam" id="PF10513"/>
    </source>
</evidence>
<dbReference type="OrthoDB" id="435275at2759"/>
<feature type="compositionally biased region" description="Low complexity" evidence="8">
    <location>
        <begin position="689"/>
        <end position="723"/>
    </location>
</feature>
<evidence type="ECO:0000256" key="3">
    <source>
        <dbReference type="ARBA" id="ARBA00023015"/>
    </source>
</evidence>
<dbReference type="InterPro" id="IPR019542">
    <property type="entry name" value="Enhancer_polycomb-like_N"/>
</dbReference>
<comment type="caution">
    <text evidence="10">The sequence shown here is derived from an EMBL/GenBank/DDBJ whole genome shotgun (WGS) entry which is preliminary data.</text>
</comment>
<evidence type="ECO:0000256" key="2">
    <source>
        <dbReference type="ARBA" id="ARBA00008035"/>
    </source>
</evidence>
<evidence type="ECO:0000256" key="7">
    <source>
        <dbReference type="RuleBase" id="RU361124"/>
    </source>
</evidence>
<gene>
    <name evidence="10" type="ORF">WICMUC_003680</name>
</gene>
<keyword evidence="11" id="KW-1185">Reference proteome</keyword>
<dbReference type="InterPro" id="IPR024943">
    <property type="entry name" value="Enhancer_polycomb"/>
</dbReference>
<reference evidence="10" key="2">
    <citation type="submission" date="2021-01" db="EMBL/GenBank/DDBJ databases">
        <authorList>
            <person name="Schikora-Tamarit M.A."/>
        </authorList>
    </citation>
    <scope>NUCLEOTIDE SEQUENCE</scope>
    <source>
        <strain evidence="10">CBS6341</strain>
    </source>
</reference>
<dbReference type="Pfam" id="PF10513">
    <property type="entry name" value="EPL1"/>
    <property type="match status" value="1"/>
</dbReference>
<comment type="function">
    <text evidence="6">Component of the NuA4 histone acetyltransferase complex which is involved in transcriptional activation of selected genes principally by acetylation of nucleosomal histone H4 and H2A. The NuA4 complex is also involved in DNA repair. Involved in gene silencing by neighboring heterochromatin, blockage of the silencing spreading along the chromosome, and required for cell cycle progression through G2/M.</text>
</comment>
<evidence type="ECO:0000256" key="8">
    <source>
        <dbReference type="SAM" id="MobiDB-lite"/>
    </source>
</evidence>
<organism evidence="10 11">
    <name type="scientific">Wickerhamomyces mucosus</name>
    <dbReference type="NCBI Taxonomy" id="1378264"/>
    <lineage>
        <taxon>Eukaryota</taxon>
        <taxon>Fungi</taxon>
        <taxon>Dikarya</taxon>
        <taxon>Ascomycota</taxon>
        <taxon>Saccharomycotina</taxon>
        <taxon>Saccharomycetes</taxon>
        <taxon>Phaffomycetales</taxon>
        <taxon>Wickerhamomycetaceae</taxon>
        <taxon>Wickerhamomyces</taxon>
    </lineage>
</organism>
<dbReference type="PANTHER" id="PTHR14898">
    <property type="entry name" value="ENHANCER OF POLYCOMB"/>
    <property type="match status" value="1"/>
</dbReference>
<evidence type="ECO:0000256" key="1">
    <source>
        <dbReference type="ARBA" id="ARBA00004123"/>
    </source>
</evidence>
<keyword evidence="5 7" id="KW-0539">Nucleus</keyword>
<feature type="compositionally biased region" description="Polar residues" evidence="8">
    <location>
        <begin position="379"/>
        <end position="397"/>
    </location>
</feature>
<feature type="domain" description="Enhancer of polycomb-like N-terminal" evidence="9">
    <location>
        <begin position="15"/>
        <end position="157"/>
    </location>
</feature>
<feature type="compositionally biased region" description="Low complexity" evidence="8">
    <location>
        <begin position="732"/>
        <end position="756"/>
    </location>
</feature>
<dbReference type="Proteomes" id="UP000769528">
    <property type="component" value="Unassembled WGS sequence"/>
</dbReference>
<proteinExistence type="inferred from homology"/>
<evidence type="ECO:0000313" key="10">
    <source>
        <dbReference type="EMBL" id="KAH3673573.1"/>
    </source>
</evidence>
<feature type="region of interest" description="Disordered" evidence="8">
    <location>
        <begin position="343"/>
        <end position="417"/>
    </location>
</feature>
<keyword evidence="4 7" id="KW-0804">Transcription</keyword>
<dbReference type="GO" id="GO:0006357">
    <property type="term" value="P:regulation of transcription by RNA polymerase II"/>
    <property type="evidence" value="ECO:0007669"/>
    <property type="project" value="InterPro"/>
</dbReference>
<name>A0A9P8PJS5_9ASCO</name>
<dbReference type="GO" id="GO:0035267">
    <property type="term" value="C:NuA4 histone acetyltransferase complex"/>
    <property type="evidence" value="ECO:0007669"/>
    <property type="project" value="InterPro"/>
</dbReference>
<comment type="similarity">
    <text evidence="2 7">Belongs to the enhancer of polycomb family.</text>
</comment>
<protein>
    <recommendedName>
        <fullName evidence="7">Enhancer of polycomb-like protein</fullName>
    </recommendedName>
</protein>
<evidence type="ECO:0000313" key="11">
    <source>
        <dbReference type="Proteomes" id="UP000769528"/>
    </source>
</evidence>
<accession>A0A9P8PJS5</accession>
<dbReference type="GO" id="GO:0005634">
    <property type="term" value="C:nucleus"/>
    <property type="evidence" value="ECO:0007669"/>
    <property type="project" value="UniProtKB-SubCell"/>
</dbReference>
<evidence type="ECO:0000256" key="4">
    <source>
        <dbReference type="ARBA" id="ARBA00023163"/>
    </source>
</evidence>
<comment type="subcellular location">
    <subcellularLocation>
        <location evidence="1 7">Nucleus</location>
    </subcellularLocation>
</comment>
<dbReference type="AlphaFoldDB" id="A0A9P8PJS5"/>
<sequence>MVAPTLSGSAGSRFRQRKISTKQTLQILKQSQLSDIDNEDLQQRDIQEIETGVDKNEEDEEHLQKILKNSGITSTSNSYIPTPDASKVWDEAAKFYTGKFVEPESYIKSSCQVEDYSGCLYNMDEEDDKFLETFNKSNKKEKLTDDEFESIMFNFEKYITEKQPFLITDPSQILPLDEIKEGLKSVDKLSVENVTKTLSDELKIHPFITMFDPKVSENIRPISELLRLYGNEVYEFYKKRKILRNGKSVHPTLKFNGDDDSDAYACFRQRQFRQQRKTRRADTQSSEKLIKLYQELKATKELTFLVAEREQKRLEAIQVEREIFELRCKVKVMKRELGITDSDEDLVAHKKKKPVPPPPQPQEVKEEPTKKEKKGLSKVGNNVNTQDKSNSKTTTNGPVEDSAGSDQSQQFQPYVKLPPSKIPDLELESVQRLLQNKELSVKRYVEEKLKKRKQTDLGFTNFTDETNNPYFEIFLQNQNVLDASHIPYSSISSSFFDVQSYGYIPDIDKYIEKGTTANENDILLFSNREITKKCQPESYNPLYSENVLTSDSLYTLRKRIGRYGQVFIDRKAMVKKPYNGINEFLNLGEDSDIDQDIESIEEKERFEDRWKYDSDLGLQDIDAELFSDDPSKLNSISNETQVIRFGGMLLSKAYDTLRESVINHRNSLIVQMQRMQVQAQQKQQQLQAQQAAEALAKNDKNSANGSAANSRQSSQQPNSSNPSTQVKYNNQSSHVSPSPKSSSVSQVNNTQVKAES</sequence>
<dbReference type="EMBL" id="JAEUBF010000974">
    <property type="protein sequence ID" value="KAH3673573.1"/>
    <property type="molecule type" value="Genomic_DNA"/>
</dbReference>
<feature type="region of interest" description="Disordered" evidence="8">
    <location>
        <begin position="689"/>
        <end position="756"/>
    </location>
</feature>
<keyword evidence="3 7" id="KW-0805">Transcription regulation</keyword>
<evidence type="ECO:0000256" key="5">
    <source>
        <dbReference type="ARBA" id="ARBA00023242"/>
    </source>
</evidence>
<evidence type="ECO:0000256" key="6">
    <source>
        <dbReference type="ARBA" id="ARBA00025513"/>
    </source>
</evidence>